<dbReference type="InterPro" id="IPR002048">
    <property type="entry name" value="EF_hand_dom"/>
</dbReference>
<feature type="region of interest" description="Disordered" evidence="2">
    <location>
        <begin position="40"/>
        <end position="75"/>
    </location>
</feature>
<dbReference type="InterPro" id="IPR011992">
    <property type="entry name" value="EF-hand-dom_pair"/>
</dbReference>
<accession>A0A8H7BZE8</accession>
<feature type="region of interest" description="Disordered" evidence="2">
    <location>
        <begin position="111"/>
        <end position="151"/>
    </location>
</feature>
<evidence type="ECO:0000313" key="4">
    <source>
        <dbReference type="EMBL" id="KAF7732012.1"/>
    </source>
</evidence>
<dbReference type="GO" id="GO:0005509">
    <property type="term" value="F:calcium ion binding"/>
    <property type="evidence" value="ECO:0007669"/>
    <property type="project" value="InterPro"/>
</dbReference>
<dbReference type="AlphaFoldDB" id="A0A8H7BZE8"/>
<protein>
    <recommendedName>
        <fullName evidence="3">EF-hand domain-containing protein</fullName>
    </recommendedName>
</protein>
<gene>
    <name evidence="4" type="ORF">EC973_007117</name>
</gene>
<evidence type="ECO:0000256" key="1">
    <source>
        <dbReference type="ARBA" id="ARBA00022837"/>
    </source>
</evidence>
<dbReference type="Proteomes" id="UP000605846">
    <property type="component" value="Unassembled WGS sequence"/>
</dbReference>
<evidence type="ECO:0000259" key="3">
    <source>
        <dbReference type="PROSITE" id="PS50222"/>
    </source>
</evidence>
<keyword evidence="5" id="KW-1185">Reference proteome</keyword>
<sequence>MFEDLDVDGDGKLSFSEYKLSAMKEPLIIDFLEHFLDEHDLSKQPRPPSRPPSVRSYRSNHSLAPNRRIPGSPSQHRLSLRLSQAELLEYSHQQQQQRLSVCSTSASSLHSLKTPNGGVPSSPGYNHPIQGSHRLSRGTSMASIDAAINSM</sequence>
<reference evidence="4" key="1">
    <citation type="submission" date="2020-01" db="EMBL/GenBank/DDBJ databases">
        <title>Genome Sequencing of Three Apophysomyces-Like Fungal Strains Confirms a Novel Fungal Genus in the Mucoromycota with divergent Burkholderia-like Endosymbiotic Bacteria.</title>
        <authorList>
            <person name="Stajich J.E."/>
            <person name="Macias A.M."/>
            <person name="Carter-House D."/>
            <person name="Lovett B."/>
            <person name="Kasson L.R."/>
            <person name="Berry K."/>
            <person name="Grigoriev I."/>
            <person name="Chang Y."/>
            <person name="Spatafora J."/>
            <person name="Kasson M.T."/>
        </authorList>
    </citation>
    <scope>NUCLEOTIDE SEQUENCE</scope>
    <source>
        <strain evidence="4">NRRL A-21654</strain>
    </source>
</reference>
<dbReference type="SUPFAM" id="SSF47473">
    <property type="entry name" value="EF-hand"/>
    <property type="match status" value="1"/>
</dbReference>
<comment type="caution">
    <text evidence="4">The sequence shown here is derived from an EMBL/GenBank/DDBJ whole genome shotgun (WGS) entry which is preliminary data.</text>
</comment>
<proteinExistence type="predicted"/>
<organism evidence="4 5">
    <name type="scientific">Apophysomyces ossiformis</name>
    <dbReference type="NCBI Taxonomy" id="679940"/>
    <lineage>
        <taxon>Eukaryota</taxon>
        <taxon>Fungi</taxon>
        <taxon>Fungi incertae sedis</taxon>
        <taxon>Mucoromycota</taxon>
        <taxon>Mucoromycotina</taxon>
        <taxon>Mucoromycetes</taxon>
        <taxon>Mucorales</taxon>
        <taxon>Mucorineae</taxon>
        <taxon>Mucoraceae</taxon>
        <taxon>Apophysomyces</taxon>
    </lineage>
</organism>
<dbReference type="PROSITE" id="PS00018">
    <property type="entry name" value="EF_HAND_1"/>
    <property type="match status" value="1"/>
</dbReference>
<dbReference type="OrthoDB" id="191686at2759"/>
<dbReference type="EMBL" id="JABAYA010000005">
    <property type="protein sequence ID" value="KAF7732012.1"/>
    <property type="molecule type" value="Genomic_DNA"/>
</dbReference>
<dbReference type="PROSITE" id="PS50222">
    <property type="entry name" value="EF_HAND_2"/>
    <property type="match status" value="1"/>
</dbReference>
<feature type="domain" description="EF-hand" evidence="3">
    <location>
        <begin position="1"/>
        <end position="28"/>
    </location>
</feature>
<evidence type="ECO:0000313" key="5">
    <source>
        <dbReference type="Proteomes" id="UP000605846"/>
    </source>
</evidence>
<name>A0A8H7BZE8_9FUNG</name>
<keyword evidence="1" id="KW-0106">Calcium</keyword>
<evidence type="ECO:0000256" key="2">
    <source>
        <dbReference type="SAM" id="MobiDB-lite"/>
    </source>
</evidence>
<dbReference type="InterPro" id="IPR018247">
    <property type="entry name" value="EF_Hand_1_Ca_BS"/>
</dbReference>